<dbReference type="STRING" id="766136.BHF68_10135"/>
<evidence type="ECO:0000313" key="4">
    <source>
        <dbReference type="Proteomes" id="UP000094296"/>
    </source>
</evidence>
<dbReference type="Gene3D" id="3.40.630.30">
    <property type="match status" value="1"/>
</dbReference>
<dbReference type="EMBL" id="MIJE01000033">
    <property type="protein sequence ID" value="OEF96086.1"/>
    <property type="molecule type" value="Genomic_DNA"/>
</dbReference>
<dbReference type="Pfam" id="PF00583">
    <property type="entry name" value="Acetyltransf_1"/>
    <property type="match status" value="1"/>
</dbReference>
<evidence type="ECO:0000259" key="2">
    <source>
        <dbReference type="PROSITE" id="PS51186"/>
    </source>
</evidence>
<protein>
    <submittedName>
        <fullName evidence="3">GNAT family N-acetyltransferase</fullName>
    </submittedName>
</protein>
<sequence length="149" mass="17897">MEEKVIQLQINYKTLEEFEKFREYGQEELYMREELEENIVENQNNSPFYGMYIGDKLVARMSLYKIDKKYDRYFNPPQDYYELCKLEVLPDYQKKGLGKKLIRFAQSLGCPIKVNVRCGANSYFQNLGFEPAKYNPVRDRAENPYIWEP</sequence>
<dbReference type="InterPro" id="IPR016181">
    <property type="entry name" value="Acyl_CoA_acyltransferase"/>
</dbReference>
<keyword evidence="1 3" id="KW-0808">Transferase</keyword>
<gene>
    <name evidence="3" type="ORF">BHF68_10135</name>
</gene>
<keyword evidence="4" id="KW-1185">Reference proteome</keyword>
<dbReference type="NCBIfam" id="NF010241">
    <property type="entry name" value="PRK13688.1"/>
    <property type="match status" value="1"/>
</dbReference>
<proteinExistence type="predicted"/>
<dbReference type="GO" id="GO:0016747">
    <property type="term" value="F:acyltransferase activity, transferring groups other than amino-acyl groups"/>
    <property type="evidence" value="ECO:0007669"/>
    <property type="project" value="InterPro"/>
</dbReference>
<comment type="caution">
    <text evidence="3">The sequence shown here is derived from an EMBL/GenBank/DDBJ whole genome shotgun (WGS) entry which is preliminary data.</text>
</comment>
<dbReference type="InterPro" id="IPR017274">
    <property type="entry name" value="YlbP"/>
</dbReference>
<dbReference type="PIRSF" id="PIRSF037732">
    <property type="entry name" value="YlbP_prd"/>
    <property type="match status" value="1"/>
</dbReference>
<dbReference type="Proteomes" id="UP000094296">
    <property type="component" value="Unassembled WGS sequence"/>
</dbReference>
<dbReference type="InterPro" id="IPR000182">
    <property type="entry name" value="GNAT_dom"/>
</dbReference>
<evidence type="ECO:0000256" key="1">
    <source>
        <dbReference type="ARBA" id="ARBA00022679"/>
    </source>
</evidence>
<evidence type="ECO:0000313" key="3">
    <source>
        <dbReference type="EMBL" id="OEF96086.1"/>
    </source>
</evidence>
<reference evidence="3 4" key="1">
    <citation type="submission" date="2016-09" db="EMBL/GenBank/DDBJ databases">
        <title>Draft genome sequence for the type strain of Desulfuribacillus alkaliarsenatis AHT28, an obligately anaerobic, sulfidogenic bacterium isolated from Russian soda lake sediments.</title>
        <authorList>
            <person name="Abin C.A."/>
            <person name="Hollibaugh J.T."/>
        </authorList>
    </citation>
    <scope>NUCLEOTIDE SEQUENCE [LARGE SCALE GENOMIC DNA]</scope>
    <source>
        <strain evidence="3 4">AHT28</strain>
    </source>
</reference>
<dbReference type="SUPFAM" id="SSF55729">
    <property type="entry name" value="Acyl-CoA N-acyltransferases (Nat)"/>
    <property type="match status" value="1"/>
</dbReference>
<dbReference type="RefSeq" id="WP_069644007.1">
    <property type="nucleotide sequence ID" value="NZ_MIJE01000033.1"/>
</dbReference>
<dbReference type="CDD" id="cd04301">
    <property type="entry name" value="NAT_SF"/>
    <property type="match status" value="1"/>
</dbReference>
<accession>A0A1E5FZT2</accession>
<dbReference type="AlphaFoldDB" id="A0A1E5FZT2"/>
<organism evidence="3 4">
    <name type="scientific">Desulfuribacillus alkaliarsenatis</name>
    <dbReference type="NCBI Taxonomy" id="766136"/>
    <lineage>
        <taxon>Bacteria</taxon>
        <taxon>Bacillati</taxon>
        <taxon>Bacillota</taxon>
        <taxon>Desulfuribacillia</taxon>
        <taxon>Desulfuribacillales</taxon>
        <taxon>Desulfuribacillaceae</taxon>
        <taxon>Desulfuribacillus</taxon>
    </lineage>
</organism>
<feature type="domain" description="N-acetyltransferase" evidence="2">
    <location>
        <begin position="8"/>
        <end position="149"/>
    </location>
</feature>
<name>A0A1E5FZT2_9FIRM</name>
<dbReference type="PROSITE" id="PS51186">
    <property type="entry name" value="GNAT"/>
    <property type="match status" value="1"/>
</dbReference>
<dbReference type="OrthoDB" id="2242710at2"/>